<name>A0A0K6H7B0_9NEIS</name>
<protein>
    <submittedName>
        <fullName evidence="3">C-di-GMP-related signal transduction protein, contains EAL and HDOD domains</fullName>
    </submittedName>
</protein>
<dbReference type="Gene3D" id="1.10.3210.10">
    <property type="entry name" value="Hypothetical protein af1432"/>
    <property type="match status" value="1"/>
</dbReference>
<dbReference type="STRING" id="375574.GCA_001418035_02505"/>
<proteinExistence type="predicted"/>
<keyword evidence="4" id="KW-1185">Reference proteome</keyword>
<sequence>MLKNLFDGLTGKLRKTEDEAAVAEPDAPTSQPATQPDTGPVELPPTLGFVAHQPVLDRQQAVVAYEFTLRQGAGQTAARRREFDRMLLRTLRNMDLFRLLAYRRALVHLSLGALEEEGLLGLPERTVILVLDPVGDAPVTPEVLERIDTLKAGGVRFAVEPALYDARLLPEALHDAFFRRMDFMVLDFAAPSTRILAPFLDQLPKRYAHARWFARNVGSAEDLALCLQAPGNNRFALFHGSYLATARTMDNRKQDNGSQTRVLQIMRLLRANADARTLEAQFKLDSVLLFKLLRFINSPVNGLAKQVQSVEDALLLLGRESLFKWLSMLLFTARKDDGHALALLEKSLIRARFMERLGQPQDHRLVEEHLFLTGMFSLLDVLLGVPFPDVIGPLDLPVTVRDALNEQKGPFAPQLALAMACEQGESVRIQTLARLLNRPVEAVGQLYMDAVVWAQEVLRASEVHNNVEAV</sequence>
<gene>
    <name evidence="3" type="ORF">Ga0061063_2731</name>
</gene>
<dbReference type="OrthoDB" id="9804751at2"/>
<feature type="domain" description="HDOD" evidence="2">
    <location>
        <begin position="255"/>
        <end position="439"/>
    </location>
</feature>
<accession>A0A0K6H7B0</accession>
<evidence type="ECO:0000259" key="2">
    <source>
        <dbReference type="PROSITE" id="PS51833"/>
    </source>
</evidence>
<dbReference type="PROSITE" id="PS51833">
    <property type="entry name" value="HDOD"/>
    <property type="match status" value="1"/>
</dbReference>
<dbReference type="SUPFAM" id="SSF109604">
    <property type="entry name" value="HD-domain/PDEase-like"/>
    <property type="match status" value="1"/>
</dbReference>
<dbReference type="PANTHER" id="PTHR33525:SF4">
    <property type="entry name" value="CYCLIC DI-GMP PHOSPHODIESTERASE CDGJ"/>
    <property type="match status" value="1"/>
</dbReference>
<dbReference type="PANTHER" id="PTHR33525">
    <property type="match status" value="1"/>
</dbReference>
<evidence type="ECO:0000256" key="1">
    <source>
        <dbReference type="SAM" id="MobiDB-lite"/>
    </source>
</evidence>
<dbReference type="Pfam" id="PF08668">
    <property type="entry name" value="HDOD"/>
    <property type="match status" value="1"/>
</dbReference>
<dbReference type="InterPro" id="IPR013976">
    <property type="entry name" value="HDOD"/>
</dbReference>
<dbReference type="Proteomes" id="UP000243535">
    <property type="component" value="Unassembled WGS sequence"/>
</dbReference>
<dbReference type="AlphaFoldDB" id="A0A0K6H7B0"/>
<evidence type="ECO:0000313" key="3">
    <source>
        <dbReference type="EMBL" id="CUA86607.1"/>
    </source>
</evidence>
<dbReference type="EMBL" id="CYHA01000008">
    <property type="protein sequence ID" value="CUA86607.1"/>
    <property type="molecule type" value="Genomic_DNA"/>
</dbReference>
<dbReference type="RefSeq" id="WP_055434449.1">
    <property type="nucleotide sequence ID" value="NZ_CYHA01000008.1"/>
</dbReference>
<reference evidence="4" key="1">
    <citation type="submission" date="2015-08" db="EMBL/GenBank/DDBJ databases">
        <authorList>
            <person name="Varghese N."/>
        </authorList>
    </citation>
    <scope>NUCLEOTIDE SEQUENCE [LARGE SCALE GENOMIC DNA]</scope>
    <source>
        <strain evidence="4">DSM 17901</strain>
    </source>
</reference>
<dbReference type="InterPro" id="IPR052340">
    <property type="entry name" value="RNase_Y/CdgJ"/>
</dbReference>
<feature type="region of interest" description="Disordered" evidence="1">
    <location>
        <begin position="17"/>
        <end position="44"/>
    </location>
</feature>
<organism evidence="3 4">
    <name type="scientific">Gulbenkiania indica</name>
    <dbReference type="NCBI Taxonomy" id="375574"/>
    <lineage>
        <taxon>Bacteria</taxon>
        <taxon>Pseudomonadati</taxon>
        <taxon>Pseudomonadota</taxon>
        <taxon>Betaproteobacteria</taxon>
        <taxon>Neisseriales</taxon>
        <taxon>Chromobacteriaceae</taxon>
        <taxon>Gulbenkiania</taxon>
    </lineage>
</organism>
<evidence type="ECO:0000313" key="4">
    <source>
        <dbReference type="Proteomes" id="UP000243535"/>
    </source>
</evidence>